<gene>
    <name evidence="1" type="ORF">RPERSI_LOCUS17447</name>
</gene>
<keyword evidence="2" id="KW-1185">Reference proteome</keyword>
<dbReference type="Proteomes" id="UP000789920">
    <property type="component" value="Unassembled WGS sequence"/>
</dbReference>
<sequence length="217" mass="24652">MRDVYAEAFARKQKDGINKATFAAPYTIYFPPSLWGSLTEEQKNHPQTAELTLREDVKLDPIRGEKDSNTKKDNNALFYGTGGTGKSISVEKLAYEADKYPLVIVKGLALTPKLPDQKYEGGEVRYIFFIDEADQISENSFAKESTGLTFLKECMGSDNYKLNEKKFIANNPGAEYEPEKDEENTEEQEDEDNEPADKKLEHFDGKFETPRNPKVEE</sequence>
<evidence type="ECO:0000313" key="2">
    <source>
        <dbReference type="Proteomes" id="UP000789920"/>
    </source>
</evidence>
<evidence type="ECO:0000313" key="1">
    <source>
        <dbReference type="EMBL" id="CAG8780071.1"/>
    </source>
</evidence>
<dbReference type="EMBL" id="CAJVQC010044691">
    <property type="protein sequence ID" value="CAG8780071.1"/>
    <property type="molecule type" value="Genomic_DNA"/>
</dbReference>
<organism evidence="1 2">
    <name type="scientific">Racocetra persica</name>
    <dbReference type="NCBI Taxonomy" id="160502"/>
    <lineage>
        <taxon>Eukaryota</taxon>
        <taxon>Fungi</taxon>
        <taxon>Fungi incertae sedis</taxon>
        <taxon>Mucoromycota</taxon>
        <taxon>Glomeromycotina</taxon>
        <taxon>Glomeromycetes</taxon>
        <taxon>Diversisporales</taxon>
        <taxon>Gigasporaceae</taxon>
        <taxon>Racocetra</taxon>
    </lineage>
</organism>
<protein>
    <submittedName>
        <fullName evidence="1">1328_t:CDS:1</fullName>
    </submittedName>
</protein>
<feature type="non-terminal residue" evidence="1">
    <location>
        <position position="217"/>
    </location>
</feature>
<proteinExistence type="predicted"/>
<name>A0ACA9R731_9GLOM</name>
<accession>A0ACA9R731</accession>
<reference evidence="1" key="1">
    <citation type="submission" date="2021-06" db="EMBL/GenBank/DDBJ databases">
        <authorList>
            <person name="Kallberg Y."/>
            <person name="Tangrot J."/>
            <person name="Rosling A."/>
        </authorList>
    </citation>
    <scope>NUCLEOTIDE SEQUENCE</scope>
    <source>
        <strain evidence="1">MA461A</strain>
    </source>
</reference>
<comment type="caution">
    <text evidence="1">The sequence shown here is derived from an EMBL/GenBank/DDBJ whole genome shotgun (WGS) entry which is preliminary data.</text>
</comment>